<dbReference type="Proteomes" id="UP001152795">
    <property type="component" value="Unassembled WGS sequence"/>
</dbReference>
<comment type="similarity">
    <text evidence="1">Belongs to the AB hydrolase superfamily. MetX family.</text>
</comment>
<accession>A0A6S7JPV5</accession>
<dbReference type="GO" id="GO:0005739">
    <property type="term" value="C:mitochondrion"/>
    <property type="evidence" value="ECO:0007669"/>
    <property type="project" value="TreeGrafter"/>
</dbReference>
<dbReference type="EMBL" id="CACRXK020018941">
    <property type="protein sequence ID" value="CAB4033088.1"/>
    <property type="molecule type" value="Genomic_DNA"/>
</dbReference>
<proteinExistence type="inferred from homology"/>
<feature type="domain" description="AB hydrolase-1" evidence="2">
    <location>
        <begin position="58"/>
        <end position="211"/>
    </location>
</feature>
<dbReference type="PIRSF" id="PIRSF000443">
    <property type="entry name" value="Homoser_Ac_trans"/>
    <property type="match status" value="1"/>
</dbReference>
<dbReference type="Gene3D" id="3.40.50.1820">
    <property type="entry name" value="alpha/beta hydrolase"/>
    <property type="match status" value="2"/>
</dbReference>
<keyword evidence="4" id="KW-1185">Reference proteome</keyword>
<reference evidence="3" key="1">
    <citation type="submission" date="2020-04" db="EMBL/GenBank/DDBJ databases">
        <authorList>
            <person name="Alioto T."/>
            <person name="Alioto T."/>
            <person name="Gomez Garrido J."/>
        </authorList>
    </citation>
    <scope>NUCLEOTIDE SEQUENCE</scope>
    <source>
        <strain evidence="3">A484AB</strain>
    </source>
</reference>
<dbReference type="GO" id="GO:0009001">
    <property type="term" value="F:serine O-acetyltransferase activity"/>
    <property type="evidence" value="ECO:0007669"/>
    <property type="project" value="TreeGrafter"/>
</dbReference>
<dbReference type="Pfam" id="PF00561">
    <property type="entry name" value="Abhydrolase_1"/>
    <property type="match status" value="1"/>
</dbReference>
<dbReference type="OrthoDB" id="444135at2759"/>
<evidence type="ECO:0000256" key="1">
    <source>
        <dbReference type="ARBA" id="ARBA00006886"/>
    </source>
</evidence>
<sequence>ENANPGWWEAFIGPRCALDTDKFFVICVNVIGGCYGSSGPSSINPLTGKSHPSSIAQRYIQRQVLMSDPNWNDGFYYDGPFPSLGMKNARSIATVSYRSGREWETRFGRRKINKSKDASNPCFSADFMIEGYLDHQGESFCLKYDPNSMLYISKAMDLFDLGEGYNTLDEGMSRIKCPVLIMGVQSDLLFPVQQQRELDEVLKDSGNHSVTYYELPSIFGHDTFLLDVNAVAAAIKGHLETDLTFVAKKKSR</sequence>
<dbReference type="SUPFAM" id="SSF53474">
    <property type="entry name" value="alpha/beta-Hydrolases"/>
    <property type="match status" value="1"/>
</dbReference>
<feature type="non-terminal residue" evidence="3">
    <location>
        <position position="252"/>
    </location>
</feature>
<evidence type="ECO:0000313" key="4">
    <source>
        <dbReference type="Proteomes" id="UP001152795"/>
    </source>
</evidence>
<gene>
    <name evidence="3" type="ORF">PACLA_8A031739</name>
</gene>
<organism evidence="3 4">
    <name type="scientific">Paramuricea clavata</name>
    <name type="common">Red gorgonian</name>
    <name type="synonym">Violescent sea-whip</name>
    <dbReference type="NCBI Taxonomy" id="317549"/>
    <lineage>
        <taxon>Eukaryota</taxon>
        <taxon>Metazoa</taxon>
        <taxon>Cnidaria</taxon>
        <taxon>Anthozoa</taxon>
        <taxon>Octocorallia</taxon>
        <taxon>Malacalcyonacea</taxon>
        <taxon>Plexauridae</taxon>
        <taxon>Paramuricea</taxon>
    </lineage>
</organism>
<dbReference type="GO" id="GO:0009092">
    <property type="term" value="P:homoserine metabolic process"/>
    <property type="evidence" value="ECO:0007669"/>
    <property type="project" value="TreeGrafter"/>
</dbReference>
<evidence type="ECO:0000259" key="2">
    <source>
        <dbReference type="Pfam" id="PF00561"/>
    </source>
</evidence>
<dbReference type="GO" id="GO:0006535">
    <property type="term" value="P:cysteine biosynthetic process from serine"/>
    <property type="evidence" value="ECO:0007669"/>
    <property type="project" value="TreeGrafter"/>
</dbReference>
<dbReference type="InterPro" id="IPR000073">
    <property type="entry name" value="AB_hydrolase_1"/>
</dbReference>
<comment type="caution">
    <text evidence="3">The sequence shown here is derived from an EMBL/GenBank/DDBJ whole genome shotgun (WGS) entry which is preliminary data.</text>
</comment>
<protein>
    <submittedName>
        <fullName evidence="3">Serine-O-acetyltransferase cys2</fullName>
    </submittedName>
</protein>
<dbReference type="InterPro" id="IPR029058">
    <property type="entry name" value="AB_hydrolase_fold"/>
</dbReference>
<dbReference type="PANTHER" id="PTHR32268:SF16">
    <property type="entry name" value="SERINE O-SUCCINYLTRANSFERASE"/>
    <property type="match status" value="1"/>
</dbReference>
<name>A0A6S7JPV5_PARCT</name>
<dbReference type="AlphaFoldDB" id="A0A6S7JPV5"/>
<dbReference type="GO" id="GO:0009086">
    <property type="term" value="P:methionine biosynthetic process"/>
    <property type="evidence" value="ECO:0007669"/>
    <property type="project" value="TreeGrafter"/>
</dbReference>
<dbReference type="PANTHER" id="PTHR32268">
    <property type="entry name" value="HOMOSERINE O-ACETYLTRANSFERASE"/>
    <property type="match status" value="1"/>
</dbReference>
<dbReference type="InterPro" id="IPR008220">
    <property type="entry name" value="HAT_MetX-like"/>
</dbReference>
<evidence type="ECO:0000313" key="3">
    <source>
        <dbReference type="EMBL" id="CAB4033088.1"/>
    </source>
</evidence>
<dbReference type="GO" id="GO:0004414">
    <property type="term" value="F:homoserine O-acetyltransferase activity"/>
    <property type="evidence" value="ECO:0007669"/>
    <property type="project" value="TreeGrafter"/>
</dbReference>